<dbReference type="InterPro" id="IPR004007">
    <property type="entry name" value="DhaL_dom"/>
</dbReference>
<evidence type="ECO:0000313" key="3">
    <source>
        <dbReference type="EMBL" id="GEN34158.1"/>
    </source>
</evidence>
<feature type="domain" description="DhaL" evidence="2">
    <location>
        <begin position="9"/>
        <end position="200"/>
    </location>
</feature>
<sequence>MRNRTLTGQVLRQMYKMGAERLTQHVKKVDALNVFPVPDGDTGTNMNLTFTSGVAELEKLAEQTAEKVASVFSRGLLMGARGNSGVILSQLFRGFAKGLADSVEADSHKLADAFQQGVEMAYKAVMKPVEGTILTVAREAAAAARKAARSGLIEDVVERLVEAAQKALDNTPNQLSVLKEVGVVDSGGQGLVYIYEGFLKAVKDGIVFAEPEEAKPAVAGGMSLFGKTHDEMHHVINPADIKYGYCTEFMVHVRPDAVFTQDEFQERISAYGDSLLVVSDEDLVKVHIHAEEPGEVLSLAQQYGALDRIKIENMRLQHEEVLRRQKTRQALKSPSETPTVSAERSQVTEAVRGEPDFDIPQPENAKKPYAIIAVASGQGIADIFKSLGVDRIIEGGQTMNPSTEQFVSAIEEANAERVLILPNNKNIVMAAQQAAELVDVPTAVIPSKSVPQGMSSLLAFSADEPLEQNRDRMSEALALVKTGLVTYAVRDTTLNELIIKEGDFIGIFDGDVVTSGQDAYETAKALISRMVDEDDGLITVIYGADVKESAMNELEKQLRASFDSYEVEVHDGGQPLYSFIIAVE</sequence>
<comment type="caution">
    <text evidence="3">The sequence shown here is derived from an EMBL/GenBank/DDBJ whole genome shotgun (WGS) entry which is preliminary data.</text>
</comment>
<proteinExistence type="predicted"/>
<dbReference type="NCBIfam" id="TIGR03599">
    <property type="entry name" value="YloV"/>
    <property type="match status" value="1"/>
</dbReference>
<reference evidence="3 4" key="1">
    <citation type="submission" date="2019-07" db="EMBL/GenBank/DDBJ databases">
        <title>Whole genome shotgun sequence of Aneurinibacillus danicus NBRC 102444.</title>
        <authorList>
            <person name="Hosoyama A."/>
            <person name="Uohara A."/>
            <person name="Ohji S."/>
            <person name="Ichikawa N."/>
        </authorList>
    </citation>
    <scope>NUCLEOTIDE SEQUENCE [LARGE SCALE GENOMIC DNA]</scope>
    <source>
        <strain evidence="3 4">NBRC 102444</strain>
    </source>
</reference>
<feature type="region of interest" description="Disordered" evidence="1">
    <location>
        <begin position="327"/>
        <end position="348"/>
    </location>
</feature>
<protein>
    <recommendedName>
        <fullName evidence="2">DhaL domain-containing protein</fullName>
    </recommendedName>
</protein>
<accession>A0A511V8D0</accession>
<dbReference type="Pfam" id="PF13684">
    <property type="entry name" value="FakA-like_C"/>
    <property type="match status" value="1"/>
</dbReference>
<gene>
    <name evidence="3" type="primary">yloV</name>
    <name evidence="3" type="ORF">ADA01nite_16180</name>
</gene>
<dbReference type="PROSITE" id="PS51480">
    <property type="entry name" value="DHAL"/>
    <property type="match status" value="1"/>
</dbReference>
<dbReference type="PANTHER" id="PTHR33434">
    <property type="entry name" value="DEGV DOMAIN-CONTAINING PROTEIN DR_1986-RELATED"/>
    <property type="match status" value="1"/>
</dbReference>
<dbReference type="RefSeq" id="WP_371863545.1">
    <property type="nucleotide sequence ID" value="NZ_BJXX01000067.1"/>
</dbReference>
<organism evidence="3 4">
    <name type="scientific">Aneurinibacillus danicus</name>
    <dbReference type="NCBI Taxonomy" id="267746"/>
    <lineage>
        <taxon>Bacteria</taxon>
        <taxon>Bacillati</taxon>
        <taxon>Bacillota</taxon>
        <taxon>Bacilli</taxon>
        <taxon>Bacillales</taxon>
        <taxon>Paenibacillaceae</taxon>
        <taxon>Aneurinibacillus group</taxon>
        <taxon>Aneurinibacillus</taxon>
    </lineage>
</organism>
<name>A0A511V8D0_9BACL</name>
<dbReference type="InterPro" id="IPR036117">
    <property type="entry name" value="DhaL_dom_sf"/>
</dbReference>
<keyword evidence="4" id="KW-1185">Reference proteome</keyword>
<dbReference type="InterPro" id="IPR033470">
    <property type="entry name" value="FakA-like_C"/>
</dbReference>
<evidence type="ECO:0000259" key="2">
    <source>
        <dbReference type="PROSITE" id="PS51480"/>
    </source>
</evidence>
<dbReference type="Pfam" id="PF02734">
    <property type="entry name" value="Dak2"/>
    <property type="match status" value="1"/>
</dbReference>
<dbReference type="Pfam" id="PF21645">
    <property type="entry name" value="FakA-like_M"/>
    <property type="match status" value="1"/>
</dbReference>
<dbReference type="SMART" id="SM01121">
    <property type="entry name" value="Dak1_2"/>
    <property type="match status" value="1"/>
</dbReference>
<evidence type="ECO:0000313" key="4">
    <source>
        <dbReference type="Proteomes" id="UP000321157"/>
    </source>
</evidence>
<feature type="compositionally biased region" description="Polar residues" evidence="1">
    <location>
        <begin position="330"/>
        <end position="348"/>
    </location>
</feature>
<dbReference type="PANTHER" id="PTHR33434:SF4">
    <property type="entry name" value="PHOSPHATASE PROTEIN"/>
    <property type="match status" value="1"/>
</dbReference>
<dbReference type="AlphaFoldDB" id="A0A511V8D0"/>
<dbReference type="InterPro" id="IPR048394">
    <property type="entry name" value="FakA-like_M"/>
</dbReference>
<dbReference type="Proteomes" id="UP000321157">
    <property type="component" value="Unassembled WGS sequence"/>
</dbReference>
<dbReference type="GO" id="GO:0004371">
    <property type="term" value="F:glycerone kinase activity"/>
    <property type="evidence" value="ECO:0007669"/>
    <property type="project" value="InterPro"/>
</dbReference>
<dbReference type="SMART" id="SM01120">
    <property type="entry name" value="Dak2"/>
    <property type="match status" value="1"/>
</dbReference>
<evidence type="ECO:0000256" key="1">
    <source>
        <dbReference type="SAM" id="MobiDB-lite"/>
    </source>
</evidence>
<dbReference type="GO" id="GO:0006071">
    <property type="term" value="P:glycerol metabolic process"/>
    <property type="evidence" value="ECO:0007669"/>
    <property type="project" value="InterPro"/>
</dbReference>
<dbReference type="SUPFAM" id="SSF101473">
    <property type="entry name" value="DhaL-like"/>
    <property type="match status" value="1"/>
</dbReference>
<dbReference type="InterPro" id="IPR019986">
    <property type="entry name" value="YloV-like"/>
</dbReference>
<dbReference type="EMBL" id="BJXX01000067">
    <property type="protein sequence ID" value="GEN34158.1"/>
    <property type="molecule type" value="Genomic_DNA"/>
</dbReference>
<dbReference type="Gene3D" id="1.25.40.340">
    <property type="match status" value="1"/>
</dbReference>
<dbReference type="InterPro" id="IPR050270">
    <property type="entry name" value="DegV_domain_contain"/>
</dbReference>